<name>A0A6M3IDW4_9ZZZZ</name>
<reference evidence="1" key="1">
    <citation type="submission" date="2020-03" db="EMBL/GenBank/DDBJ databases">
        <title>The deep terrestrial virosphere.</title>
        <authorList>
            <person name="Holmfeldt K."/>
            <person name="Nilsson E."/>
            <person name="Simone D."/>
            <person name="Lopez-Fernandez M."/>
            <person name="Wu X."/>
            <person name="de Brujin I."/>
            <person name="Lundin D."/>
            <person name="Andersson A."/>
            <person name="Bertilsson S."/>
            <person name="Dopson M."/>
        </authorList>
    </citation>
    <scope>NUCLEOTIDE SEQUENCE</scope>
    <source>
        <strain evidence="1">MM415B02028</strain>
    </source>
</reference>
<evidence type="ECO:0000313" key="1">
    <source>
        <dbReference type="EMBL" id="QJA55594.1"/>
    </source>
</evidence>
<protein>
    <submittedName>
        <fullName evidence="1">Putative terminase</fullName>
    </submittedName>
</protein>
<gene>
    <name evidence="1" type="ORF">MM415B02028_0004</name>
</gene>
<dbReference type="Gene3D" id="3.40.50.300">
    <property type="entry name" value="P-loop containing nucleotide triphosphate hydrolases"/>
    <property type="match status" value="1"/>
</dbReference>
<dbReference type="Gene3D" id="3.30.420.240">
    <property type="match status" value="1"/>
</dbReference>
<dbReference type="EMBL" id="MT141168">
    <property type="protein sequence ID" value="QJA55594.1"/>
    <property type="molecule type" value="Genomic_DNA"/>
</dbReference>
<organism evidence="1">
    <name type="scientific">viral metagenome</name>
    <dbReference type="NCBI Taxonomy" id="1070528"/>
    <lineage>
        <taxon>unclassified sequences</taxon>
        <taxon>metagenomes</taxon>
        <taxon>organismal metagenomes</taxon>
    </lineage>
</organism>
<dbReference type="InterPro" id="IPR027417">
    <property type="entry name" value="P-loop_NTPase"/>
</dbReference>
<accession>A0A6M3IDW4</accession>
<sequence length="481" mass="54754">MSNYVQITDKSDPPKTIYWKPWTYLTSLIREIEEYDDIVILKARQLGVTWVICAYALWKALFSDGARVLLFSQAEGEAEDLIAKVRFIWAHLPGWLKLSLEKERLDKLKFEVNGSELVAYPSTGRAGRSTDATLVIRDELEKHDKAEEHYASVKPTIDAGGKMIDLSTIDKQVADSHFQDRVNRILSGGSKAHLIFRGWRERPERITGMNLDEWFDLKVRGEYPDWQIENEYPATLEEALAPSATIGFFSKKALDAMRHNILPPIETRHSEMVKIFKNPIVGSKYCVFSDPSDGGEDPHHIVVMDTVTGEEVALSHGKTTADVCAMIHDELSREYKAFNGNELNAYAGGKFDETINNLQTPNRCPFISPDGVPKLNKDGIAVKFGWWTSPQLKRKMLFGLEEAIRQRQITVHDTETIEEFRNFIRTDDGKFQAKRGWHDDRVMAWSGVWELQKHKPSIGTVRSVRPKTFMSGRATVVGGRR</sequence>
<dbReference type="AlphaFoldDB" id="A0A6M3IDW4"/>
<proteinExistence type="predicted"/>